<dbReference type="GO" id="GO:0031591">
    <property type="term" value="P:wybutosine biosynthetic process"/>
    <property type="evidence" value="ECO:0007669"/>
    <property type="project" value="TreeGrafter"/>
</dbReference>
<gene>
    <name evidence="5" type="ORF">EJ02DRAFT_339171</name>
</gene>
<dbReference type="GO" id="GO:0102522">
    <property type="term" value="F:tRNA 4-demethylwyosine alpha-amino-alpha-carboxypropyltransferase activity"/>
    <property type="evidence" value="ECO:0007669"/>
    <property type="project" value="UniProtKB-EC"/>
</dbReference>
<dbReference type="Proteomes" id="UP000800038">
    <property type="component" value="Unassembled WGS sequence"/>
</dbReference>
<dbReference type="PROSITE" id="PS51684">
    <property type="entry name" value="SAM_MT_TRM5_TYW2"/>
    <property type="match status" value="1"/>
</dbReference>
<dbReference type="PANTHER" id="PTHR23245:SF25">
    <property type="entry name" value="TRNA WYBUTOSINE-SYNTHESIZING PROTEIN 2 HOMOLOG"/>
    <property type="match status" value="1"/>
</dbReference>
<evidence type="ECO:0000313" key="6">
    <source>
        <dbReference type="Proteomes" id="UP000800038"/>
    </source>
</evidence>
<dbReference type="AlphaFoldDB" id="A0A6A5SZ17"/>
<evidence type="ECO:0000256" key="3">
    <source>
        <dbReference type="SAM" id="MobiDB-lite"/>
    </source>
</evidence>
<evidence type="ECO:0000313" key="5">
    <source>
        <dbReference type="EMBL" id="KAF1945240.1"/>
    </source>
</evidence>
<dbReference type="GO" id="GO:0008175">
    <property type="term" value="F:tRNA methyltransferase activity"/>
    <property type="evidence" value="ECO:0007669"/>
    <property type="project" value="TreeGrafter"/>
</dbReference>
<name>A0A6A5SZ17_9PLEO</name>
<feature type="domain" description="SAM-dependent methyltransferase TRM5/TYW2-type" evidence="4">
    <location>
        <begin position="237"/>
        <end position="542"/>
    </location>
</feature>
<evidence type="ECO:0000256" key="1">
    <source>
        <dbReference type="ARBA" id="ARBA00012265"/>
    </source>
</evidence>
<feature type="compositionally biased region" description="Polar residues" evidence="3">
    <location>
        <begin position="47"/>
        <end position="57"/>
    </location>
</feature>
<reference evidence="5" key="1">
    <citation type="journal article" date="2020" name="Stud. Mycol.">
        <title>101 Dothideomycetes genomes: a test case for predicting lifestyles and emergence of pathogens.</title>
        <authorList>
            <person name="Haridas S."/>
            <person name="Albert R."/>
            <person name="Binder M."/>
            <person name="Bloem J."/>
            <person name="Labutti K."/>
            <person name="Salamov A."/>
            <person name="Andreopoulos B."/>
            <person name="Baker S."/>
            <person name="Barry K."/>
            <person name="Bills G."/>
            <person name="Bluhm B."/>
            <person name="Cannon C."/>
            <person name="Castanera R."/>
            <person name="Culley D."/>
            <person name="Daum C."/>
            <person name="Ezra D."/>
            <person name="Gonzalez J."/>
            <person name="Henrissat B."/>
            <person name="Kuo A."/>
            <person name="Liang C."/>
            <person name="Lipzen A."/>
            <person name="Lutzoni F."/>
            <person name="Magnuson J."/>
            <person name="Mondo S."/>
            <person name="Nolan M."/>
            <person name="Ohm R."/>
            <person name="Pangilinan J."/>
            <person name="Park H.-J."/>
            <person name="Ramirez L."/>
            <person name="Alfaro M."/>
            <person name="Sun H."/>
            <person name="Tritt A."/>
            <person name="Yoshinaga Y."/>
            <person name="Zwiers L.-H."/>
            <person name="Turgeon B."/>
            <person name="Goodwin S."/>
            <person name="Spatafora J."/>
            <person name="Crous P."/>
            <person name="Grigoriev I."/>
        </authorList>
    </citation>
    <scope>NUCLEOTIDE SEQUENCE</scope>
    <source>
        <strain evidence="5">CBS 161.51</strain>
    </source>
</reference>
<sequence>MYEEQSHARVVLVVPKQHVKTVKSSLERFGQLDRYCKITPEQEGRSSGDTITPNASSIPEGPSGDPVKFPVLEFDVVSGKYVVPRERERAQQGVLLDKQRMRVPTTIPYPWVLHEASGPLDDREAHEFKSKMLKDLVLSYLFQDISISYQNSDATSEAPSVIRSPVQLALKQALDALPESALLSLGLTTRELVSSFPDGYSVYKPMLLLPHNAFTSPPWRTLLSTHPADSQLLKPLWQHIASAVDTTHIAINSPIPSTTTSTQQENILRSPLHLTPLHGSFGPPPTPVTLSSPTASDFRDALWVTTTQNGIHQTWAPLYTMFSRGNMREKTRILHLPSVAASFDVPSAAVDLYAGIGYFAFSYRKSGQGRQNGVARVLCWEINPWSVEGLRRGAKMNGWSCRIITLEESNIASNSGVGEEDFWVFQMSNEDAERSDALMGTGARPKLPVRHVNLGLLPTSKLAWGTAVGMLDEGRGGWIHAHENVGVKDIDARTKEVEGEFQRLVDDLKGMGKGSVKVEHVERVKMYAPGVVHVVFDVHIGGR</sequence>
<dbReference type="GO" id="GO:0030488">
    <property type="term" value="P:tRNA methylation"/>
    <property type="evidence" value="ECO:0007669"/>
    <property type="project" value="TreeGrafter"/>
</dbReference>
<dbReference type="GO" id="GO:0005737">
    <property type="term" value="C:cytoplasm"/>
    <property type="evidence" value="ECO:0007669"/>
    <property type="project" value="TreeGrafter"/>
</dbReference>
<dbReference type="EC" id="2.5.1.114" evidence="1"/>
<organism evidence="5 6">
    <name type="scientific">Clathrospora elynae</name>
    <dbReference type="NCBI Taxonomy" id="706981"/>
    <lineage>
        <taxon>Eukaryota</taxon>
        <taxon>Fungi</taxon>
        <taxon>Dikarya</taxon>
        <taxon>Ascomycota</taxon>
        <taxon>Pezizomycotina</taxon>
        <taxon>Dothideomycetes</taxon>
        <taxon>Pleosporomycetidae</taxon>
        <taxon>Pleosporales</taxon>
        <taxon>Diademaceae</taxon>
        <taxon>Clathrospora</taxon>
    </lineage>
</organism>
<accession>A0A6A5SZ17</accession>
<protein>
    <recommendedName>
        <fullName evidence="1">tRNA(Phe) (4-demethylwyosine(37)-C(7)) aminocarboxypropyltransferase</fullName>
        <ecNumber evidence="1">2.5.1.114</ecNumber>
    </recommendedName>
</protein>
<dbReference type="OrthoDB" id="2387925at2759"/>
<dbReference type="InterPro" id="IPR029063">
    <property type="entry name" value="SAM-dependent_MTases_sf"/>
</dbReference>
<dbReference type="EMBL" id="ML976011">
    <property type="protein sequence ID" value="KAF1945240.1"/>
    <property type="molecule type" value="Genomic_DNA"/>
</dbReference>
<dbReference type="InterPro" id="IPR030382">
    <property type="entry name" value="MeTrfase_TRM5/TYW2"/>
</dbReference>
<evidence type="ECO:0000259" key="4">
    <source>
        <dbReference type="PROSITE" id="PS51684"/>
    </source>
</evidence>
<keyword evidence="6" id="KW-1185">Reference proteome</keyword>
<dbReference type="SUPFAM" id="SSF53335">
    <property type="entry name" value="S-adenosyl-L-methionine-dependent methyltransferases"/>
    <property type="match status" value="1"/>
</dbReference>
<dbReference type="Gene3D" id="3.40.50.150">
    <property type="entry name" value="Vaccinia Virus protein VP39"/>
    <property type="match status" value="1"/>
</dbReference>
<feature type="region of interest" description="Disordered" evidence="3">
    <location>
        <begin position="39"/>
        <end position="64"/>
    </location>
</feature>
<evidence type="ECO:0000256" key="2">
    <source>
        <dbReference type="ARBA" id="ARBA00049400"/>
    </source>
</evidence>
<proteinExistence type="predicted"/>
<dbReference type="PANTHER" id="PTHR23245">
    <property type="entry name" value="TRNA METHYLTRANSFERASE"/>
    <property type="match status" value="1"/>
</dbReference>
<comment type="catalytic activity">
    <reaction evidence="2">
        <text>4-demethylwyosine(37) in tRNA(Phe) + S-adenosyl-L-methionine = 4-demethyl-7-[(3S)-3-amino-3-carboxypropyl]wyosine(37) in tRNA(Phe) + S-methyl-5'-thioadenosine + H(+)</text>
        <dbReference type="Rhea" id="RHEA:36355"/>
        <dbReference type="Rhea" id="RHEA-COMP:10164"/>
        <dbReference type="Rhea" id="RHEA-COMP:10378"/>
        <dbReference type="ChEBI" id="CHEBI:15378"/>
        <dbReference type="ChEBI" id="CHEBI:17509"/>
        <dbReference type="ChEBI" id="CHEBI:59789"/>
        <dbReference type="ChEBI" id="CHEBI:64315"/>
        <dbReference type="ChEBI" id="CHEBI:73550"/>
        <dbReference type="EC" id="2.5.1.114"/>
    </reaction>
</comment>